<accession>A0ABQ0A9J3</accession>
<protein>
    <recommendedName>
        <fullName evidence="4">Toxin</fullName>
    </recommendedName>
</protein>
<keyword evidence="1" id="KW-1277">Toxin-antitoxin system</keyword>
<dbReference type="EMBL" id="BAABWN010000006">
    <property type="protein sequence ID" value="GAA6168325.1"/>
    <property type="molecule type" value="Genomic_DNA"/>
</dbReference>
<dbReference type="RefSeq" id="WP_353302995.1">
    <property type="nucleotide sequence ID" value="NZ_BAABWN010000006.1"/>
</dbReference>
<name>A0ABQ0A9J3_9GAMM</name>
<organism evidence="2 3">
    <name type="scientific">Sessilibacter corallicola</name>
    <dbReference type="NCBI Taxonomy" id="2904075"/>
    <lineage>
        <taxon>Bacteria</taxon>
        <taxon>Pseudomonadati</taxon>
        <taxon>Pseudomonadota</taxon>
        <taxon>Gammaproteobacteria</taxon>
        <taxon>Cellvibrionales</taxon>
        <taxon>Cellvibrionaceae</taxon>
        <taxon>Sessilibacter</taxon>
    </lineage>
</organism>
<dbReference type="InterPro" id="IPR007712">
    <property type="entry name" value="RelE/ParE_toxin"/>
</dbReference>
<proteinExistence type="predicted"/>
<comment type="caution">
    <text evidence="2">The sequence shown here is derived from an EMBL/GenBank/DDBJ whole genome shotgun (WGS) entry which is preliminary data.</text>
</comment>
<evidence type="ECO:0000256" key="1">
    <source>
        <dbReference type="ARBA" id="ARBA00022649"/>
    </source>
</evidence>
<reference evidence="2 3" key="1">
    <citation type="submission" date="2024-04" db="EMBL/GenBank/DDBJ databases">
        <title>Draft genome sequence of Sessilibacter corallicola NBRC 116591.</title>
        <authorList>
            <person name="Miyakawa T."/>
            <person name="Kusuya Y."/>
            <person name="Miura T."/>
        </authorList>
    </citation>
    <scope>NUCLEOTIDE SEQUENCE [LARGE SCALE GENOMIC DNA]</scope>
    <source>
        <strain evidence="2 3">KU-00831-HH</strain>
    </source>
</reference>
<sequence length="102" mass="12142">MTHYELSKDAQADLKEVARYTIKHWGRQQLNLYRQGLKETFHAIGNGSVVERQFSENFSQLRVTKYRHHYIFYIKNDESKPIIIGVIHERRDIVNQLAKRLG</sequence>
<evidence type="ECO:0008006" key="4">
    <source>
        <dbReference type="Google" id="ProtNLM"/>
    </source>
</evidence>
<dbReference type="Gene3D" id="3.30.2310.20">
    <property type="entry name" value="RelE-like"/>
    <property type="match status" value="1"/>
</dbReference>
<dbReference type="Proteomes" id="UP001465153">
    <property type="component" value="Unassembled WGS sequence"/>
</dbReference>
<keyword evidence="3" id="KW-1185">Reference proteome</keyword>
<dbReference type="InterPro" id="IPR035093">
    <property type="entry name" value="RelE/ParE_toxin_dom_sf"/>
</dbReference>
<evidence type="ECO:0000313" key="3">
    <source>
        <dbReference type="Proteomes" id="UP001465153"/>
    </source>
</evidence>
<dbReference type="Pfam" id="PF05016">
    <property type="entry name" value="ParE_toxin"/>
    <property type="match status" value="1"/>
</dbReference>
<evidence type="ECO:0000313" key="2">
    <source>
        <dbReference type="EMBL" id="GAA6168325.1"/>
    </source>
</evidence>
<gene>
    <name evidence="2" type="ORF">NBRC116591_21360</name>
</gene>